<evidence type="ECO:0000313" key="6">
    <source>
        <dbReference type="Proteomes" id="UP000683511"/>
    </source>
</evidence>
<dbReference type="EMBL" id="CP021056">
    <property type="protein sequence ID" value="QXE21913.1"/>
    <property type="molecule type" value="Genomic_DNA"/>
</dbReference>
<evidence type="ECO:0000313" key="5">
    <source>
        <dbReference type="EMBL" id="QXE21913.1"/>
    </source>
</evidence>
<evidence type="ECO:0000256" key="3">
    <source>
        <dbReference type="SAM" id="Coils"/>
    </source>
</evidence>
<dbReference type="GO" id="GO:0030313">
    <property type="term" value="C:cell envelope"/>
    <property type="evidence" value="ECO:0007669"/>
    <property type="project" value="UniProtKB-SubCell"/>
</dbReference>
<dbReference type="Proteomes" id="UP000683511">
    <property type="component" value="Chromosome"/>
</dbReference>
<feature type="coiled-coil region" evidence="3">
    <location>
        <begin position="169"/>
        <end position="277"/>
    </location>
</feature>
<dbReference type="PRINTS" id="PR01490">
    <property type="entry name" value="RTXTOXIND"/>
</dbReference>
<dbReference type="InterPro" id="IPR014315">
    <property type="entry name" value="ABC_heterocyst_DevB"/>
</dbReference>
<name>A0A975Y397_9NOST</name>
<comment type="subcellular location">
    <subcellularLocation>
        <location evidence="1">Cell envelope</location>
    </subcellularLocation>
</comment>
<organism evidence="5 6">
    <name type="scientific">Richelia sinica FACHB-800</name>
    <dbReference type="NCBI Taxonomy" id="1357546"/>
    <lineage>
        <taxon>Bacteria</taxon>
        <taxon>Bacillati</taxon>
        <taxon>Cyanobacteriota</taxon>
        <taxon>Cyanophyceae</taxon>
        <taxon>Nostocales</taxon>
        <taxon>Nostocaceae</taxon>
        <taxon>Richelia</taxon>
    </lineage>
</organism>
<feature type="coiled-coil region" evidence="3">
    <location>
        <begin position="108"/>
        <end position="138"/>
    </location>
</feature>
<keyword evidence="4" id="KW-0472">Membrane</keyword>
<reference evidence="5" key="1">
    <citation type="submission" date="2017-04" db="EMBL/GenBank/DDBJ databases">
        <title>Genome deletions in a multicellular cyanobacterial endosymbiont for morphological adaptation in marine diatoms.</title>
        <authorList>
            <person name="Wang Y."/>
            <person name="Gao H."/>
            <person name="Li R."/>
            <person name="Xu X."/>
        </authorList>
    </citation>
    <scope>NUCLEOTIDE SEQUENCE</scope>
    <source>
        <strain evidence="5">FACHB 800</strain>
    </source>
</reference>
<accession>A0A975Y397</accession>
<keyword evidence="2 3" id="KW-0175">Coiled coil</keyword>
<evidence type="ECO:0000256" key="1">
    <source>
        <dbReference type="ARBA" id="ARBA00004196"/>
    </source>
</evidence>
<proteinExistence type="predicted"/>
<dbReference type="KEGG" id="rsin:B6N60_00591"/>
<dbReference type="AlphaFoldDB" id="A0A975Y397"/>
<dbReference type="Gene3D" id="2.40.30.170">
    <property type="match status" value="1"/>
</dbReference>
<dbReference type="RefSeq" id="WP_190601086.1">
    <property type="nucleotide sequence ID" value="NZ_CP021056.1"/>
</dbReference>
<keyword evidence="6" id="KW-1185">Reference proteome</keyword>
<sequence length="406" mass="44234">MAVNKERQLFKKTTVKWPVVLAASITLTTGLVVLSRFYNLSQVGLNSQLPSHSAASINPPKPTPVKVAVTALGRLQPQGKITYLSAPNSINGVRVERLLVKEGEEVKVGQVMAQLEDYQRAKAALKQAFDKLQLAKAQLAQVKAGSKPGDINAQKATISRLDSQLKGEIAAQNATINRITAEVENAQKESDRYQQLYKDGAVSASVADAKALQLKTTQQQLSEAQATLQRTQNTLKDQIQEAKSRLNSIKEVRAVDVEVAQSQVKSAETAIEQAKADYDLTYIKSPINGTVLKIHAKNGEVISTSGFAEVGDVSQMQVLAEVYQTDIENVKIGQKAFITSAAFSGKIRGTVKEIGWQVDKQSIFSLNPNSDTDRRVIEVKIVIDNAADNKKLSRLTNLQVDVAIQM</sequence>
<dbReference type="Gene3D" id="1.10.287.470">
    <property type="entry name" value="Helix hairpin bin"/>
    <property type="match status" value="1"/>
</dbReference>
<dbReference type="NCBIfam" id="TIGR02971">
    <property type="entry name" value="heterocyst_DevB"/>
    <property type="match status" value="1"/>
</dbReference>
<keyword evidence="4" id="KW-1133">Transmembrane helix</keyword>
<dbReference type="Gene3D" id="2.40.50.100">
    <property type="match status" value="1"/>
</dbReference>
<protein>
    <submittedName>
        <fullName evidence="5">ABC exporter membrane fusion protein, DevB family</fullName>
    </submittedName>
</protein>
<dbReference type="PANTHER" id="PTHR32347">
    <property type="entry name" value="EFFLUX SYSTEM COMPONENT YKNX-RELATED"/>
    <property type="match status" value="1"/>
</dbReference>
<dbReference type="PANTHER" id="PTHR32347:SF27">
    <property type="entry name" value="RND EFFLUX PUMP MEMBRANE FUSION PROTEIN BARREL-SANDWICH DOMAIN-CONTAINING PROTEIN"/>
    <property type="match status" value="1"/>
</dbReference>
<evidence type="ECO:0000256" key="4">
    <source>
        <dbReference type="SAM" id="Phobius"/>
    </source>
</evidence>
<gene>
    <name evidence="5" type="ORF">B6N60_00591</name>
</gene>
<keyword evidence="4" id="KW-0812">Transmembrane</keyword>
<dbReference type="InterPro" id="IPR050465">
    <property type="entry name" value="UPF0194_transport"/>
</dbReference>
<feature type="transmembrane region" description="Helical" evidence="4">
    <location>
        <begin position="20"/>
        <end position="38"/>
    </location>
</feature>
<evidence type="ECO:0000256" key="2">
    <source>
        <dbReference type="ARBA" id="ARBA00023054"/>
    </source>
</evidence>
<dbReference type="SUPFAM" id="SSF111369">
    <property type="entry name" value="HlyD-like secretion proteins"/>
    <property type="match status" value="1"/>
</dbReference>